<evidence type="ECO:0000313" key="2">
    <source>
        <dbReference type="Proteomes" id="UP001158049"/>
    </source>
</evidence>
<keyword evidence="2" id="KW-1185">Reference proteome</keyword>
<dbReference type="EMBL" id="FXUL01000001">
    <property type="protein sequence ID" value="SMP43191.1"/>
    <property type="molecule type" value="Genomic_DNA"/>
</dbReference>
<organism evidence="1 2">
    <name type="scientific">Noviherbaspirillum suwonense</name>
    <dbReference type="NCBI Taxonomy" id="1224511"/>
    <lineage>
        <taxon>Bacteria</taxon>
        <taxon>Pseudomonadati</taxon>
        <taxon>Pseudomonadota</taxon>
        <taxon>Betaproteobacteria</taxon>
        <taxon>Burkholderiales</taxon>
        <taxon>Oxalobacteraceae</taxon>
        <taxon>Noviherbaspirillum</taxon>
    </lineage>
</organism>
<proteinExistence type="predicted"/>
<reference evidence="1 2" key="1">
    <citation type="submission" date="2017-05" db="EMBL/GenBank/DDBJ databases">
        <authorList>
            <person name="Varghese N."/>
            <person name="Submissions S."/>
        </authorList>
    </citation>
    <scope>NUCLEOTIDE SEQUENCE [LARGE SCALE GENOMIC DNA]</scope>
    <source>
        <strain evidence="1 2">DSM 26001</strain>
    </source>
</reference>
<evidence type="ECO:0008006" key="3">
    <source>
        <dbReference type="Google" id="ProtNLM"/>
    </source>
</evidence>
<dbReference type="Proteomes" id="UP001158049">
    <property type="component" value="Unassembled WGS sequence"/>
</dbReference>
<dbReference type="RefSeq" id="WP_283440422.1">
    <property type="nucleotide sequence ID" value="NZ_FXUL01000001.1"/>
</dbReference>
<gene>
    <name evidence="1" type="ORF">SAMN06295970_101275</name>
</gene>
<sequence length="51" mass="5644">MTTAKLQTLYVPFEQAQKIPAKLAAFIAVLFMVDLRDSQSDESCAYAAYLA</sequence>
<accession>A0ABY1PTF5</accession>
<evidence type="ECO:0000313" key="1">
    <source>
        <dbReference type="EMBL" id="SMP43191.1"/>
    </source>
</evidence>
<comment type="caution">
    <text evidence="1">The sequence shown here is derived from an EMBL/GenBank/DDBJ whole genome shotgun (WGS) entry which is preliminary data.</text>
</comment>
<protein>
    <recommendedName>
        <fullName evidence="3">Transposase</fullName>
    </recommendedName>
</protein>
<name>A0ABY1PTF5_9BURK</name>